<dbReference type="InterPro" id="IPR009075">
    <property type="entry name" value="AcylCo_DH/oxidase_C"/>
</dbReference>
<evidence type="ECO:0000256" key="1">
    <source>
        <dbReference type="ARBA" id="ARBA00001974"/>
    </source>
</evidence>
<accession>A0A2N5WX50</accession>
<evidence type="ECO:0000259" key="6">
    <source>
        <dbReference type="Pfam" id="PF00441"/>
    </source>
</evidence>
<dbReference type="CDD" id="cd00567">
    <property type="entry name" value="ACAD"/>
    <property type="match status" value="1"/>
</dbReference>
<dbReference type="SUPFAM" id="SSF56645">
    <property type="entry name" value="Acyl-CoA dehydrogenase NM domain-like"/>
    <property type="match status" value="1"/>
</dbReference>
<dbReference type="Proteomes" id="UP000235005">
    <property type="component" value="Unassembled WGS sequence"/>
</dbReference>
<feature type="domain" description="Acyl-CoA dehydrogenase/oxidase C-terminal" evidence="6">
    <location>
        <begin position="225"/>
        <end position="368"/>
    </location>
</feature>
<dbReference type="Pfam" id="PF02771">
    <property type="entry name" value="Acyl-CoA_dh_N"/>
    <property type="match status" value="1"/>
</dbReference>
<evidence type="ECO:0000256" key="4">
    <source>
        <dbReference type="ARBA" id="ARBA00022827"/>
    </source>
</evidence>
<dbReference type="Gene3D" id="1.20.140.10">
    <property type="entry name" value="Butyryl-CoA Dehydrogenase, subunit A, domain 3"/>
    <property type="match status" value="1"/>
</dbReference>
<dbReference type="InterPro" id="IPR037069">
    <property type="entry name" value="AcylCoA_DH/ox_N_sf"/>
</dbReference>
<comment type="cofactor">
    <cofactor evidence="1">
        <name>FAD</name>
        <dbReference type="ChEBI" id="CHEBI:57692"/>
    </cofactor>
</comment>
<dbReference type="PANTHER" id="PTHR43884:SF20">
    <property type="entry name" value="ACYL-COA DEHYDROGENASE FADE28"/>
    <property type="match status" value="1"/>
</dbReference>
<proteinExistence type="inferred from homology"/>
<reference evidence="8 9" key="1">
    <citation type="submission" date="2018-01" db="EMBL/GenBank/DDBJ databases">
        <title>The draft genome sequence of Halioglobus lutimaris HF004.</title>
        <authorList>
            <person name="Du Z.-J."/>
            <person name="Shi M.-J."/>
        </authorList>
    </citation>
    <scope>NUCLEOTIDE SEQUENCE [LARGE SCALE GENOMIC DNA]</scope>
    <source>
        <strain evidence="8 9">HF004</strain>
    </source>
</reference>
<dbReference type="InterPro" id="IPR009100">
    <property type="entry name" value="AcylCoA_DH/oxidase_NM_dom_sf"/>
</dbReference>
<dbReference type="PANTHER" id="PTHR43884">
    <property type="entry name" value="ACYL-COA DEHYDROGENASE"/>
    <property type="match status" value="1"/>
</dbReference>
<keyword evidence="5" id="KW-0560">Oxidoreductase</keyword>
<name>A0A2N5WX50_9GAMM</name>
<organism evidence="8 9">
    <name type="scientific">Pseudohalioglobus lutimaris</name>
    <dbReference type="NCBI Taxonomy" id="1737061"/>
    <lineage>
        <taxon>Bacteria</taxon>
        <taxon>Pseudomonadati</taxon>
        <taxon>Pseudomonadota</taxon>
        <taxon>Gammaproteobacteria</taxon>
        <taxon>Cellvibrionales</taxon>
        <taxon>Halieaceae</taxon>
        <taxon>Pseudohalioglobus</taxon>
    </lineage>
</organism>
<evidence type="ECO:0000313" key="9">
    <source>
        <dbReference type="Proteomes" id="UP000235005"/>
    </source>
</evidence>
<dbReference type="Gene3D" id="1.10.540.10">
    <property type="entry name" value="Acyl-CoA dehydrogenase/oxidase, N-terminal domain"/>
    <property type="match status" value="1"/>
</dbReference>
<evidence type="ECO:0000256" key="3">
    <source>
        <dbReference type="ARBA" id="ARBA00022630"/>
    </source>
</evidence>
<dbReference type="OrthoDB" id="4319499at2"/>
<comment type="caution">
    <text evidence="8">The sequence shown here is derived from an EMBL/GenBank/DDBJ whole genome shotgun (WGS) entry which is preliminary data.</text>
</comment>
<keyword evidence="3" id="KW-0285">Flavoprotein</keyword>
<keyword evidence="9" id="KW-1185">Reference proteome</keyword>
<keyword evidence="4" id="KW-0274">FAD</keyword>
<evidence type="ECO:0000313" key="8">
    <source>
        <dbReference type="EMBL" id="PLW66813.1"/>
    </source>
</evidence>
<comment type="similarity">
    <text evidence="2">Belongs to the acyl-CoA dehydrogenase family.</text>
</comment>
<evidence type="ECO:0000259" key="7">
    <source>
        <dbReference type="Pfam" id="PF02771"/>
    </source>
</evidence>
<evidence type="ECO:0000256" key="2">
    <source>
        <dbReference type="ARBA" id="ARBA00009347"/>
    </source>
</evidence>
<dbReference type="GO" id="GO:0003995">
    <property type="term" value="F:acyl-CoA dehydrogenase activity"/>
    <property type="evidence" value="ECO:0007669"/>
    <property type="project" value="TreeGrafter"/>
</dbReference>
<dbReference type="SUPFAM" id="SSF47203">
    <property type="entry name" value="Acyl-CoA dehydrogenase C-terminal domain-like"/>
    <property type="match status" value="1"/>
</dbReference>
<feature type="domain" description="Acyl-CoA dehydrogenase/oxidase N-terminal" evidence="7">
    <location>
        <begin position="26"/>
        <end position="117"/>
    </location>
</feature>
<dbReference type="RefSeq" id="WP_101519098.1">
    <property type="nucleotide sequence ID" value="NZ_PKUS01000047.1"/>
</dbReference>
<dbReference type="GO" id="GO:0050660">
    <property type="term" value="F:flavin adenine dinucleotide binding"/>
    <property type="evidence" value="ECO:0007669"/>
    <property type="project" value="InterPro"/>
</dbReference>
<dbReference type="InterPro" id="IPR046373">
    <property type="entry name" value="Acyl-CoA_Oxase/DH_mid-dom_sf"/>
</dbReference>
<gene>
    <name evidence="8" type="ORF">C0039_19925</name>
</gene>
<dbReference type="EMBL" id="PKUS01000047">
    <property type="protein sequence ID" value="PLW66813.1"/>
    <property type="molecule type" value="Genomic_DNA"/>
</dbReference>
<protein>
    <submittedName>
        <fullName evidence="8">Acyl-CoA dehydrogenase</fullName>
    </submittedName>
</protein>
<dbReference type="InterPro" id="IPR036250">
    <property type="entry name" value="AcylCo_DH-like_C"/>
</dbReference>
<dbReference type="InterPro" id="IPR013786">
    <property type="entry name" value="AcylCoA_DH/ox_N"/>
</dbReference>
<sequence>MDFSVSEELTSAQQLAQQIFNDFTTVDKLRAVEEQAESFDGGLWQALAAAGLLGLDIGESQGGTDLGFYALTALCEEAGRSVAPVPLVPALASAASTLHRFAPDSIKDRWLPSIADGSALLGAALEEYNNDDPCTPVTTAQAVENGFSITGTKICVSHAPKSARILLSAQTTDGLLVVLVDPMAAGVTLSPQLVTSGETRYQLQLDNAHVPAADVVASGARAVEAMSWTVQATRTALCATMVGLTDKMMRMTGSYTTEREQFGRAIATFQAVSHRVADCYIDVECLRLVTQQAASLIDQGRPAQDAVTIAKIWCGDAAHRVSQAAQHCHGGTGVDRDYPLFRYCLAARQIELSMGNSARLTGELGERIAAEFLESA</sequence>
<dbReference type="AlphaFoldDB" id="A0A2N5WX50"/>
<evidence type="ECO:0000256" key="5">
    <source>
        <dbReference type="ARBA" id="ARBA00023002"/>
    </source>
</evidence>
<dbReference type="Gene3D" id="2.40.110.10">
    <property type="entry name" value="Butyryl-CoA Dehydrogenase, subunit A, domain 2"/>
    <property type="match status" value="1"/>
</dbReference>
<dbReference type="Pfam" id="PF00441">
    <property type="entry name" value="Acyl-CoA_dh_1"/>
    <property type="match status" value="1"/>
</dbReference>